<feature type="domain" description="N-acetyltransferase" evidence="4">
    <location>
        <begin position="122"/>
        <end position="275"/>
    </location>
</feature>
<dbReference type="EMBL" id="CP099837">
    <property type="protein sequence ID" value="USY19626.1"/>
    <property type="molecule type" value="Genomic_DNA"/>
</dbReference>
<dbReference type="InterPro" id="IPR036390">
    <property type="entry name" value="WH_DNA-bd_sf"/>
</dbReference>
<dbReference type="Pfam" id="PF00583">
    <property type="entry name" value="Acetyltransf_1"/>
    <property type="match status" value="1"/>
</dbReference>
<dbReference type="PROSITE" id="PS50987">
    <property type="entry name" value="HTH_ARSR_2"/>
    <property type="match status" value="1"/>
</dbReference>
<dbReference type="RefSeq" id="WP_254418822.1">
    <property type="nucleotide sequence ID" value="NZ_BAAAJB010000072.1"/>
</dbReference>
<keyword evidence="1" id="KW-0808">Transferase</keyword>
<evidence type="ECO:0000313" key="5">
    <source>
        <dbReference type="EMBL" id="USY19626.1"/>
    </source>
</evidence>
<dbReference type="InterPro" id="IPR000182">
    <property type="entry name" value="GNAT_dom"/>
</dbReference>
<dbReference type="InterPro" id="IPR001845">
    <property type="entry name" value="HTH_ArsR_DNA-bd_dom"/>
</dbReference>
<feature type="domain" description="HTH arsR-type" evidence="3">
    <location>
        <begin position="13"/>
        <end position="109"/>
    </location>
</feature>
<dbReference type="NCBIfam" id="NF033788">
    <property type="entry name" value="HTH_metalloreg"/>
    <property type="match status" value="1"/>
</dbReference>
<dbReference type="SMART" id="SM00418">
    <property type="entry name" value="HTH_ARSR"/>
    <property type="match status" value="1"/>
</dbReference>
<gene>
    <name evidence="5" type="ORF">NE857_31050</name>
</gene>
<dbReference type="Gene3D" id="1.10.10.10">
    <property type="entry name" value="Winged helix-like DNA-binding domain superfamily/Winged helix DNA-binding domain"/>
    <property type="match status" value="1"/>
</dbReference>
<evidence type="ECO:0000313" key="6">
    <source>
        <dbReference type="Proteomes" id="UP001055940"/>
    </source>
</evidence>
<dbReference type="Proteomes" id="UP001055940">
    <property type="component" value="Chromosome"/>
</dbReference>
<evidence type="ECO:0000256" key="1">
    <source>
        <dbReference type="ARBA" id="ARBA00022679"/>
    </source>
</evidence>
<dbReference type="PANTHER" id="PTHR43072">
    <property type="entry name" value="N-ACETYLTRANSFERASE"/>
    <property type="match status" value="1"/>
</dbReference>
<reference evidence="5" key="1">
    <citation type="submission" date="2022-06" db="EMBL/GenBank/DDBJ databases">
        <authorList>
            <person name="Ping M."/>
        </authorList>
    </citation>
    <scope>NUCLEOTIDE SEQUENCE</scope>
    <source>
        <strain evidence="5">JCM11759T</strain>
    </source>
</reference>
<evidence type="ECO:0000259" key="4">
    <source>
        <dbReference type="PROSITE" id="PS51186"/>
    </source>
</evidence>
<keyword evidence="6" id="KW-1185">Reference proteome</keyword>
<dbReference type="InterPro" id="IPR036388">
    <property type="entry name" value="WH-like_DNA-bd_sf"/>
</dbReference>
<proteinExistence type="predicted"/>
<evidence type="ECO:0000256" key="2">
    <source>
        <dbReference type="ARBA" id="ARBA00023315"/>
    </source>
</evidence>
<protein>
    <submittedName>
        <fullName evidence="5">Metalloregulator ArsR/SmtB family transcription factor</fullName>
    </submittedName>
</protein>
<dbReference type="CDD" id="cd00090">
    <property type="entry name" value="HTH_ARSR"/>
    <property type="match status" value="1"/>
</dbReference>
<dbReference type="Pfam" id="PF01022">
    <property type="entry name" value="HTH_5"/>
    <property type="match status" value="1"/>
</dbReference>
<dbReference type="SUPFAM" id="SSF55729">
    <property type="entry name" value="Acyl-CoA N-acyltransferases (Nat)"/>
    <property type="match status" value="1"/>
</dbReference>
<dbReference type="Gene3D" id="3.40.630.30">
    <property type="match status" value="1"/>
</dbReference>
<keyword evidence="2" id="KW-0012">Acyltransferase</keyword>
<organism evidence="5 6">
    <name type="scientific">Nocardiopsis exhalans</name>
    <dbReference type="NCBI Taxonomy" id="163604"/>
    <lineage>
        <taxon>Bacteria</taxon>
        <taxon>Bacillati</taxon>
        <taxon>Actinomycetota</taxon>
        <taxon>Actinomycetes</taxon>
        <taxon>Streptosporangiales</taxon>
        <taxon>Nocardiopsidaceae</taxon>
        <taxon>Nocardiopsis</taxon>
    </lineage>
</organism>
<dbReference type="InterPro" id="IPR011991">
    <property type="entry name" value="ArsR-like_HTH"/>
</dbReference>
<dbReference type="InterPro" id="IPR016181">
    <property type="entry name" value="Acyl_CoA_acyltransferase"/>
</dbReference>
<dbReference type="PROSITE" id="PS51186">
    <property type="entry name" value="GNAT"/>
    <property type="match status" value="1"/>
</dbReference>
<dbReference type="PANTHER" id="PTHR43072:SF23">
    <property type="entry name" value="UPF0039 PROTEIN C11D3.02C"/>
    <property type="match status" value="1"/>
</dbReference>
<dbReference type="PRINTS" id="PR00778">
    <property type="entry name" value="HTHARSR"/>
</dbReference>
<dbReference type="SUPFAM" id="SSF46785">
    <property type="entry name" value="Winged helix' DNA-binding domain"/>
    <property type="match status" value="1"/>
</dbReference>
<evidence type="ECO:0000259" key="3">
    <source>
        <dbReference type="PROSITE" id="PS50987"/>
    </source>
</evidence>
<accession>A0ABY5D7A3</accession>
<sequence length="299" mass="31903">MTATRSEPAVPALPQTDAETYAAWFACLAEPMRVQLLHVIATTPGSVSVGQLAEMVNVRQPTVSHHLRKLADVGFVTLTKVGTSTRVAVNPNCCTGLPHAADAVMGMVKARPCCPTDLPADVTTRPMADADLEEVREIYSQGIATGHATFETRAPSVEDLKTTWLPGHRWVAEAEGAVVGWAAAAPVSDRAAYAGVAETSVYVAEGARGRGVGKALLYRQVTEADTGGLWTLQTSVFPENRASLSLHHQAGFRTVGVRERIAQHHGHWRDTVLLERRRGVGLTTGEADSCEDGMDCATA</sequence>
<name>A0ABY5D7A3_9ACTN</name>